<accession>A0A6A5HC15</accession>
<sequence length="207" mass="22322">MSDADSKIMKKLLRNSYYDLMEKSVLSSDDAAEAIAEHCVYYADKCDKAAQAVYDYCVKMKRINCDTLIPEGLEKHCKDHPGSPPCTWSIPTSTLSTTTTTTTPSTTTNHISTSASNIPLIIGVVIATSVVFAIGITLFFCCRKRKDPSYGGGSKGTTQTAVVSRKTKKGTTTETTGTRTTEKSKTGKKAKKGKKTKKTTTTASSGY</sequence>
<feature type="compositionally biased region" description="Basic residues" evidence="1">
    <location>
        <begin position="186"/>
        <end position="198"/>
    </location>
</feature>
<comment type="caution">
    <text evidence="3">The sequence shown here is derived from an EMBL/GenBank/DDBJ whole genome shotgun (WGS) entry which is preliminary data.</text>
</comment>
<dbReference type="GeneID" id="78773912"/>
<keyword evidence="2" id="KW-0812">Transmembrane</keyword>
<dbReference type="KEGG" id="crq:GCK72_004518"/>
<reference evidence="3 4" key="1">
    <citation type="submission" date="2019-12" db="EMBL/GenBank/DDBJ databases">
        <title>Chromosome-level assembly of the Caenorhabditis remanei genome.</title>
        <authorList>
            <person name="Teterina A.A."/>
            <person name="Willis J.H."/>
            <person name="Phillips P.C."/>
        </authorList>
    </citation>
    <scope>NUCLEOTIDE SEQUENCE [LARGE SCALE GENOMIC DNA]</scope>
    <source>
        <strain evidence="3 4">PX506</strain>
        <tissue evidence="3">Whole organism</tissue>
    </source>
</reference>
<dbReference type="CTD" id="78773912"/>
<evidence type="ECO:0000256" key="1">
    <source>
        <dbReference type="SAM" id="MobiDB-lite"/>
    </source>
</evidence>
<keyword evidence="2" id="KW-0472">Membrane</keyword>
<dbReference type="EMBL" id="WUAV01000002">
    <property type="protein sequence ID" value="KAF1764569.1"/>
    <property type="molecule type" value="Genomic_DNA"/>
</dbReference>
<evidence type="ECO:0000313" key="4">
    <source>
        <dbReference type="Proteomes" id="UP000483820"/>
    </source>
</evidence>
<protein>
    <submittedName>
        <fullName evidence="3">Uncharacterized protein</fullName>
    </submittedName>
</protein>
<name>A0A6A5HC15_CAERE</name>
<feature type="region of interest" description="Disordered" evidence="1">
    <location>
        <begin position="149"/>
        <end position="207"/>
    </location>
</feature>
<dbReference type="AlphaFoldDB" id="A0A6A5HC15"/>
<gene>
    <name evidence="3" type="ORF">GCK72_004518</name>
</gene>
<feature type="transmembrane region" description="Helical" evidence="2">
    <location>
        <begin position="118"/>
        <end position="141"/>
    </location>
</feature>
<dbReference type="RefSeq" id="XP_053588922.1">
    <property type="nucleotide sequence ID" value="XM_053724728.1"/>
</dbReference>
<proteinExistence type="predicted"/>
<evidence type="ECO:0000256" key="2">
    <source>
        <dbReference type="SAM" id="Phobius"/>
    </source>
</evidence>
<evidence type="ECO:0000313" key="3">
    <source>
        <dbReference type="EMBL" id="KAF1764569.1"/>
    </source>
</evidence>
<feature type="compositionally biased region" description="Low complexity" evidence="1">
    <location>
        <begin position="170"/>
        <end position="179"/>
    </location>
</feature>
<keyword evidence="2" id="KW-1133">Transmembrane helix</keyword>
<dbReference type="Proteomes" id="UP000483820">
    <property type="component" value="Chromosome II"/>
</dbReference>
<organism evidence="3 4">
    <name type="scientific">Caenorhabditis remanei</name>
    <name type="common">Caenorhabditis vulgaris</name>
    <dbReference type="NCBI Taxonomy" id="31234"/>
    <lineage>
        <taxon>Eukaryota</taxon>
        <taxon>Metazoa</taxon>
        <taxon>Ecdysozoa</taxon>
        <taxon>Nematoda</taxon>
        <taxon>Chromadorea</taxon>
        <taxon>Rhabditida</taxon>
        <taxon>Rhabditina</taxon>
        <taxon>Rhabditomorpha</taxon>
        <taxon>Rhabditoidea</taxon>
        <taxon>Rhabditidae</taxon>
        <taxon>Peloderinae</taxon>
        <taxon>Caenorhabditis</taxon>
    </lineage>
</organism>